<dbReference type="Proteomes" id="UP000297031">
    <property type="component" value="Chromosome"/>
</dbReference>
<dbReference type="InterPro" id="IPR036291">
    <property type="entry name" value="NAD(P)-bd_dom_sf"/>
</dbReference>
<feature type="domain" description="Gfo/Idh/MocA-like oxidoreductase N-terminal" evidence="1">
    <location>
        <begin position="4"/>
        <end position="115"/>
    </location>
</feature>
<keyword evidence="4" id="KW-1185">Reference proteome</keyword>
<sequence>MNKRFAIIGIAGYIALRHLKAIKSLGQNVVSAHDLFDSVGVIDSYFPDAYFTTSFNSFMHSIHENNVDYLTVCTPNYLHCPHTLAGLEAGVDVICEKPLALTFEELNRMDECRKSFGHDIWTILQLRLHPEIMKLKQEVFNSDKNKFHDVDLAYITPRGRWYAESWKGDLLKSGGLVTNIGVHFIDMLHWIFGPANNVNVHYSSEDCVAGYLELENARVRFFLSINPQHRPDVTDDKMSPYRQIVVDGKCIDFTGGFTDLHRQSYFEIINGSGFSIDDVKTTIYTLETIRNAGISTLNREYHPLLYRLRL</sequence>
<dbReference type="InterPro" id="IPR052515">
    <property type="entry name" value="Gfo/Idh/MocA_Oxidoreductase"/>
</dbReference>
<name>A0A4P7VRT9_9BACT</name>
<dbReference type="KEGG" id="mgod:E7746_06385"/>
<reference evidence="3 4" key="1">
    <citation type="submission" date="2019-02" db="EMBL/GenBank/DDBJ databases">
        <title>Isolation and identification of novel species under the genus Muribaculum.</title>
        <authorList>
            <person name="Miyake S."/>
            <person name="Ding Y."/>
            <person name="Low A."/>
            <person name="Soh M."/>
            <person name="Seedorf H."/>
        </authorList>
    </citation>
    <scope>NUCLEOTIDE SEQUENCE [LARGE SCALE GENOMIC DNA]</scope>
    <source>
        <strain evidence="3 4">TLL-A4</strain>
    </source>
</reference>
<evidence type="ECO:0000259" key="2">
    <source>
        <dbReference type="Pfam" id="PF02894"/>
    </source>
</evidence>
<dbReference type="PANTHER" id="PTHR43249">
    <property type="entry name" value="UDP-N-ACETYL-2-AMINO-2-DEOXY-D-GLUCURONATE OXIDASE"/>
    <property type="match status" value="1"/>
</dbReference>
<protein>
    <submittedName>
        <fullName evidence="3">Gfo/Idh/MocA family oxidoreductase</fullName>
    </submittedName>
</protein>
<dbReference type="SUPFAM" id="SSF55347">
    <property type="entry name" value="Glyceraldehyde-3-phosphate dehydrogenase-like, C-terminal domain"/>
    <property type="match status" value="1"/>
</dbReference>
<feature type="domain" description="Gfo/Idh/MocA-like oxidoreductase C-terminal" evidence="2">
    <location>
        <begin position="152"/>
        <end position="220"/>
    </location>
</feature>
<evidence type="ECO:0000259" key="1">
    <source>
        <dbReference type="Pfam" id="PF01408"/>
    </source>
</evidence>
<dbReference type="InterPro" id="IPR004104">
    <property type="entry name" value="Gfo/Idh/MocA-like_OxRdtase_C"/>
</dbReference>
<evidence type="ECO:0000313" key="3">
    <source>
        <dbReference type="EMBL" id="QCD37043.1"/>
    </source>
</evidence>
<accession>A0A4P7VRT9</accession>
<dbReference type="OrthoDB" id="9815825at2"/>
<proteinExistence type="predicted"/>
<gene>
    <name evidence="3" type="ORF">E7746_06385</name>
</gene>
<dbReference type="Gene3D" id="3.40.50.720">
    <property type="entry name" value="NAD(P)-binding Rossmann-like Domain"/>
    <property type="match status" value="1"/>
</dbReference>
<organism evidence="3 4">
    <name type="scientific">Muribaculum gordoncarteri</name>
    <dbReference type="NCBI Taxonomy" id="2530390"/>
    <lineage>
        <taxon>Bacteria</taxon>
        <taxon>Pseudomonadati</taxon>
        <taxon>Bacteroidota</taxon>
        <taxon>Bacteroidia</taxon>
        <taxon>Bacteroidales</taxon>
        <taxon>Muribaculaceae</taxon>
        <taxon>Muribaculum</taxon>
    </lineage>
</organism>
<dbReference type="GO" id="GO:0000166">
    <property type="term" value="F:nucleotide binding"/>
    <property type="evidence" value="ECO:0007669"/>
    <property type="project" value="InterPro"/>
</dbReference>
<evidence type="ECO:0000313" key="4">
    <source>
        <dbReference type="Proteomes" id="UP000297031"/>
    </source>
</evidence>
<dbReference type="InterPro" id="IPR000683">
    <property type="entry name" value="Gfo/Idh/MocA-like_OxRdtase_N"/>
</dbReference>
<dbReference type="AlphaFoldDB" id="A0A4P7VRT9"/>
<dbReference type="Pfam" id="PF02894">
    <property type="entry name" value="GFO_IDH_MocA_C"/>
    <property type="match status" value="1"/>
</dbReference>
<dbReference type="Gene3D" id="3.30.360.10">
    <property type="entry name" value="Dihydrodipicolinate Reductase, domain 2"/>
    <property type="match status" value="1"/>
</dbReference>
<dbReference type="PANTHER" id="PTHR43249:SF1">
    <property type="entry name" value="D-GLUCOSIDE 3-DEHYDROGENASE"/>
    <property type="match status" value="1"/>
</dbReference>
<dbReference type="Pfam" id="PF01408">
    <property type="entry name" value="GFO_IDH_MocA"/>
    <property type="match status" value="1"/>
</dbReference>
<dbReference type="SUPFAM" id="SSF51735">
    <property type="entry name" value="NAD(P)-binding Rossmann-fold domains"/>
    <property type="match status" value="1"/>
</dbReference>
<dbReference type="EMBL" id="CP039393">
    <property type="protein sequence ID" value="QCD37043.1"/>
    <property type="molecule type" value="Genomic_DNA"/>
</dbReference>